<protein>
    <submittedName>
        <fullName evidence="2">Uncharacterized protein</fullName>
    </submittedName>
</protein>
<proteinExistence type="predicted"/>
<keyword evidence="3" id="KW-1185">Reference proteome</keyword>
<comment type="caution">
    <text evidence="2">The sequence shown here is derived from an EMBL/GenBank/DDBJ whole genome shotgun (WGS) entry which is preliminary data.</text>
</comment>
<accession>A0AAD7A1S4</accession>
<dbReference type="AlphaFoldDB" id="A0AAD7A1S4"/>
<reference evidence="2" key="1">
    <citation type="submission" date="2023-03" db="EMBL/GenBank/DDBJ databases">
        <title>Massive genome expansion in bonnet fungi (Mycena s.s.) driven by repeated elements and novel gene families across ecological guilds.</title>
        <authorList>
            <consortium name="Lawrence Berkeley National Laboratory"/>
            <person name="Harder C.B."/>
            <person name="Miyauchi S."/>
            <person name="Viragh M."/>
            <person name="Kuo A."/>
            <person name="Thoen E."/>
            <person name="Andreopoulos B."/>
            <person name="Lu D."/>
            <person name="Skrede I."/>
            <person name="Drula E."/>
            <person name="Henrissat B."/>
            <person name="Morin E."/>
            <person name="Kohler A."/>
            <person name="Barry K."/>
            <person name="LaButti K."/>
            <person name="Morin E."/>
            <person name="Salamov A."/>
            <person name="Lipzen A."/>
            <person name="Mereny Z."/>
            <person name="Hegedus B."/>
            <person name="Baldrian P."/>
            <person name="Stursova M."/>
            <person name="Weitz H."/>
            <person name="Taylor A."/>
            <person name="Grigoriev I.V."/>
            <person name="Nagy L.G."/>
            <person name="Martin F."/>
            <person name="Kauserud H."/>
        </authorList>
    </citation>
    <scope>NUCLEOTIDE SEQUENCE</scope>
    <source>
        <strain evidence="2">CBHHK002</strain>
    </source>
</reference>
<feature type="region of interest" description="Disordered" evidence="1">
    <location>
        <begin position="1"/>
        <end position="61"/>
    </location>
</feature>
<evidence type="ECO:0000313" key="2">
    <source>
        <dbReference type="EMBL" id="KAJ7347312.1"/>
    </source>
</evidence>
<feature type="compositionally biased region" description="Basic and acidic residues" evidence="1">
    <location>
        <begin position="51"/>
        <end position="61"/>
    </location>
</feature>
<evidence type="ECO:0000313" key="3">
    <source>
        <dbReference type="Proteomes" id="UP001218218"/>
    </source>
</evidence>
<dbReference type="EMBL" id="JARIHO010000019">
    <property type="protein sequence ID" value="KAJ7347312.1"/>
    <property type="molecule type" value="Genomic_DNA"/>
</dbReference>
<dbReference type="Proteomes" id="UP001218218">
    <property type="component" value="Unassembled WGS sequence"/>
</dbReference>
<organism evidence="2 3">
    <name type="scientific">Mycena albidolilacea</name>
    <dbReference type="NCBI Taxonomy" id="1033008"/>
    <lineage>
        <taxon>Eukaryota</taxon>
        <taxon>Fungi</taxon>
        <taxon>Dikarya</taxon>
        <taxon>Basidiomycota</taxon>
        <taxon>Agaricomycotina</taxon>
        <taxon>Agaricomycetes</taxon>
        <taxon>Agaricomycetidae</taxon>
        <taxon>Agaricales</taxon>
        <taxon>Marasmiineae</taxon>
        <taxon>Mycenaceae</taxon>
        <taxon>Mycena</taxon>
    </lineage>
</organism>
<name>A0AAD7A1S4_9AGAR</name>
<gene>
    <name evidence="2" type="ORF">DFH08DRAFT_809071</name>
</gene>
<sequence>MAMSSGKAVNTFWDKAGMNSSPFQRQGWGLEPRQEKLGRRTRGGNAMAGRRTQELEDSRKRFPGRDRKRLLMPALEQCADSLAGMRAQSNRPSRVPPQLHVLLATGMGASIPLAVLSDEVREKHQGMSEKSQLACNGMFPHPRRVELGGGSKRVAQTSNKSPGYFRIVETCGARWRQQTGSSNKLLAY</sequence>
<evidence type="ECO:0000256" key="1">
    <source>
        <dbReference type="SAM" id="MobiDB-lite"/>
    </source>
</evidence>